<organism evidence="4 5">
    <name type="scientific">Thermus filiformis</name>
    <dbReference type="NCBI Taxonomy" id="276"/>
    <lineage>
        <taxon>Bacteria</taxon>
        <taxon>Thermotogati</taxon>
        <taxon>Deinococcota</taxon>
        <taxon>Deinococci</taxon>
        <taxon>Thermales</taxon>
        <taxon>Thermaceae</taxon>
        <taxon>Thermus</taxon>
    </lineage>
</organism>
<keyword evidence="1" id="KW-0285">Flavoprotein</keyword>
<dbReference type="PANTHER" id="PTHR11748">
    <property type="entry name" value="D-LACTATE DEHYDROGENASE"/>
    <property type="match status" value="1"/>
</dbReference>
<dbReference type="InterPro" id="IPR016164">
    <property type="entry name" value="FAD-linked_Oxase-like_C"/>
</dbReference>
<dbReference type="RefSeq" id="WP_038064299.1">
    <property type="nucleotide sequence ID" value="NZ_JPSL02000040.1"/>
</dbReference>
<dbReference type="PROSITE" id="PS51387">
    <property type="entry name" value="FAD_PCMH"/>
    <property type="match status" value="1"/>
</dbReference>
<gene>
    <name evidence="4" type="ORF">THFILI_08905</name>
</gene>
<dbReference type="InterPro" id="IPR016169">
    <property type="entry name" value="FAD-bd_PCMH_sub2"/>
</dbReference>
<keyword evidence="2" id="KW-0274">FAD</keyword>
<dbReference type="SUPFAM" id="SSF56176">
    <property type="entry name" value="FAD-binding/transporter-associated domain-like"/>
    <property type="match status" value="1"/>
</dbReference>
<dbReference type="InterPro" id="IPR016166">
    <property type="entry name" value="FAD-bd_PCMH"/>
</dbReference>
<dbReference type="PANTHER" id="PTHR11748:SF103">
    <property type="entry name" value="GLYCOLATE OXIDASE SUBUNIT GLCE"/>
    <property type="match status" value="1"/>
</dbReference>
<proteinExistence type="predicted"/>
<feature type="domain" description="FAD-binding PCMH-type" evidence="3">
    <location>
        <begin position="1"/>
        <end position="168"/>
    </location>
</feature>
<reference evidence="4 5" key="1">
    <citation type="journal article" date="2015" name="Genome Announc.">
        <title>Draft Genome Sequence of the Thermophile Thermus filiformis ATCC 43280, Producer of Carotenoid-(Di)glucoside-Branched Fatty Acid (Di)esters and Source of Hyperthermostable Enzymes of Biotechnological Interest.</title>
        <authorList>
            <person name="Mandelli F."/>
            <person name="Oliveira Ramires B."/>
            <person name="Couger M.B."/>
            <person name="Paixao D.A."/>
            <person name="Camilo C.M."/>
            <person name="Polikarpov I."/>
            <person name="Prade R."/>
            <person name="Riano-Pachon D.M."/>
            <person name="Squina F.M."/>
        </authorList>
    </citation>
    <scope>NUCLEOTIDE SEQUENCE [LARGE SCALE GENOMIC DNA]</scope>
    <source>
        <strain evidence="4 5">ATCC 43280</strain>
    </source>
</reference>
<dbReference type="InterPro" id="IPR036318">
    <property type="entry name" value="FAD-bd_PCMH-like_sf"/>
</dbReference>
<dbReference type="Gene3D" id="3.30.465.10">
    <property type="match status" value="1"/>
</dbReference>
<dbReference type="SUPFAM" id="SSF55103">
    <property type="entry name" value="FAD-linked oxidases, C-terminal domain"/>
    <property type="match status" value="1"/>
</dbReference>
<dbReference type="PATRIC" id="fig|276.5.peg.1290"/>
<accession>A0A0A2WNY7</accession>
<keyword evidence="5" id="KW-1185">Reference proteome</keyword>
<dbReference type="STRING" id="276.THFILI_08905"/>
<evidence type="ECO:0000313" key="4">
    <source>
        <dbReference type="EMBL" id="KGQ21896.1"/>
    </source>
</evidence>
<dbReference type="OrthoDB" id="9767256at2"/>
<dbReference type="AlphaFoldDB" id="A0A0A2WNY7"/>
<protein>
    <submittedName>
        <fullName evidence="4">2-hydroxy-acid oxidase</fullName>
    </submittedName>
</protein>
<dbReference type="Proteomes" id="UP000030364">
    <property type="component" value="Unassembled WGS sequence"/>
</dbReference>
<evidence type="ECO:0000256" key="2">
    <source>
        <dbReference type="ARBA" id="ARBA00022827"/>
    </source>
</evidence>
<dbReference type="Pfam" id="PF01565">
    <property type="entry name" value="FAD_binding_4"/>
    <property type="match status" value="1"/>
</dbReference>
<dbReference type="GO" id="GO:0003824">
    <property type="term" value="F:catalytic activity"/>
    <property type="evidence" value="ECO:0007669"/>
    <property type="project" value="InterPro"/>
</dbReference>
<sequence length="340" mass="36965">MRPRSVEEVQEAVRQAGRLRVQAGGTKPALSAPREGEEVLDLSGLRGVLEYAPEEFVFTALAGTPVAEVEALLRAHGQHLPFHPPLAHEGATLGGTVAAGLSGPLRHRFGGVRDFILGVRFVDGEGRLVRAGGKVVKNAAGFGFHRLMVGSLGAFGVMVELSFKVFPYPRSTATLRLALGRLEEALERMERLLALDLMALDLEPPATLWVRLGGLPESLPLRVERLQALLGGGEVVEEDEAYWEEARRLAYGPLLVKIPAKLPEIPRLEALLAGPRRYIAGGEAVYAGLEPEERERLKALGVPHLVLKGEVPDPLFPPPQDPFFLKVKRALDPRGRFPLS</sequence>
<dbReference type="EMBL" id="JPSL02000040">
    <property type="protein sequence ID" value="KGQ21896.1"/>
    <property type="molecule type" value="Genomic_DNA"/>
</dbReference>
<name>A0A0A2WNY7_THEFI</name>
<evidence type="ECO:0000259" key="3">
    <source>
        <dbReference type="PROSITE" id="PS51387"/>
    </source>
</evidence>
<dbReference type="GO" id="GO:0071949">
    <property type="term" value="F:FAD binding"/>
    <property type="evidence" value="ECO:0007669"/>
    <property type="project" value="InterPro"/>
</dbReference>
<dbReference type="InterPro" id="IPR006094">
    <property type="entry name" value="Oxid_FAD_bind_N"/>
</dbReference>
<evidence type="ECO:0000313" key="5">
    <source>
        <dbReference type="Proteomes" id="UP000030364"/>
    </source>
</evidence>
<evidence type="ECO:0000256" key="1">
    <source>
        <dbReference type="ARBA" id="ARBA00022630"/>
    </source>
</evidence>
<comment type="caution">
    <text evidence="4">The sequence shown here is derived from an EMBL/GenBank/DDBJ whole genome shotgun (WGS) entry which is preliminary data.</text>
</comment>